<keyword evidence="9" id="KW-1003">Cell membrane</keyword>
<organism evidence="10">
    <name type="scientific">uncultured Anaerotruncus sp</name>
    <dbReference type="NCBI Taxonomy" id="905011"/>
    <lineage>
        <taxon>Bacteria</taxon>
        <taxon>Bacillati</taxon>
        <taxon>Bacillota</taxon>
        <taxon>Clostridia</taxon>
        <taxon>Eubacteriales</taxon>
        <taxon>Oscillospiraceae</taxon>
        <taxon>Anaerotruncus</taxon>
        <taxon>environmental samples</taxon>
    </lineage>
</organism>
<sequence length="83" mass="8577">MNTVQIVAGVLLLISCLVIILMVIMQEPTSGMSNTISGGSAQSYLGSSGGRTPDALLAKWTKIAGVAFFALTLLVGVFGIFSK</sequence>
<keyword evidence="6 9" id="KW-1133">Transmembrane helix</keyword>
<dbReference type="GO" id="GO:0015450">
    <property type="term" value="F:protein-transporting ATPase activity"/>
    <property type="evidence" value="ECO:0007669"/>
    <property type="project" value="UniProtKB-UniRule"/>
</dbReference>
<keyword evidence="5 9" id="KW-0653">Protein transport</keyword>
<evidence type="ECO:0000256" key="4">
    <source>
        <dbReference type="ARBA" id="ARBA00022692"/>
    </source>
</evidence>
<proteinExistence type="inferred from homology"/>
<name>A0A1C6K924_9FIRM</name>
<evidence type="ECO:0000313" key="10">
    <source>
        <dbReference type="EMBL" id="SCJ90748.1"/>
    </source>
</evidence>
<evidence type="ECO:0000256" key="6">
    <source>
        <dbReference type="ARBA" id="ARBA00022989"/>
    </source>
</evidence>
<evidence type="ECO:0000256" key="8">
    <source>
        <dbReference type="ARBA" id="ARBA00023136"/>
    </source>
</evidence>
<dbReference type="GO" id="GO:0009306">
    <property type="term" value="P:protein secretion"/>
    <property type="evidence" value="ECO:0007669"/>
    <property type="project" value="UniProtKB-UniRule"/>
</dbReference>
<evidence type="ECO:0000256" key="9">
    <source>
        <dbReference type="RuleBase" id="RU365087"/>
    </source>
</evidence>
<protein>
    <recommendedName>
        <fullName evidence="9">Protein-export membrane protein SecG</fullName>
    </recommendedName>
</protein>
<feature type="transmembrane region" description="Helical" evidence="9">
    <location>
        <begin position="63"/>
        <end position="81"/>
    </location>
</feature>
<dbReference type="GO" id="GO:0005886">
    <property type="term" value="C:plasma membrane"/>
    <property type="evidence" value="ECO:0007669"/>
    <property type="project" value="UniProtKB-SubCell"/>
</dbReference>
<keyword evidence="7 9" id="KW-0811">Translocation</keyword>
<dbReference type="AlphaFoldDB" id="A0A1C6K924"/>
<reference evidence="10" key="1">
    <citation type="submission" date="2015-09" db="EMBL/GenBank/DDBJ databases">
        <authorList>
            <consortium name="Pathogen Informatics"/>
        </authorList>
    </citation>
    <scope>NUCLEOTIDE SEQUENCE</scope>
    <source>
        <strain evidence="10">2789STDY5834896</strain>
    </source>
</reference>
<dbReference type="NCBIfam" id="TIGR00810">
    <property type="entry name" value="secG"/>
    <property type="match status" value="1"/>
</dbReference>
<accession>A0A1C6K924</accession>
<comment type="function">
    <text evidence="9">Involved in protein export. Participates in an early event of protein translocation.</text>
</comment>
<dbReference type="InterPro" id="IPR004692">
    <property type="entry name" value="SecG"/>
</dbReference>
<evidence type="ECO:0000256" key="2">
    <source>
        <dbReference type="ARBA" id="ARBA00008445"/>
    </source>
</evidence>
<feature type="transmembrane region" description="Helical" evidence="9">
    <location>
        <begin position="6"/>
        <end position="25"/>
    </location>
</feature>
<gene>
    <name evidence="10" type="ORF">SAMEA3545359_02760</name>
</gene>
<evidence type="ECO:0000256" key="5">
    <source>
        <dbReference type="ARBA" id="ARBA00022927"/>
    </source>
</evidence>
<comment type="subcellular location">
    <subcellularLocation>
        <location evidence="9">Cell membrane</location>
        <topology evidence="9">Multi-pass membrane protein</topology>
    </subcellularLocation>
    <subcellularLocation>
        <location evidence="1">Membrane</location>
        <topology evidence="1">Multi-pass membrane protein</topology>
    </subcellularLocation>
</comment>
<comment type="similarity">
    <text evidence="2 9">Belongs to the SecG family.</text>
</comment>
<dbReference type="EMBL" id="FMHG01000004">
    <property type="protein sequence ID" value="SCJ90748.1"/>
    <property type="molecule type" value="Genomic_DNA"/>
</dbReference>
<keyword evidence="4 9" id="KW-0812">Transmembrane</keyword>
<evidence type="ECO:0000256" key="3">
    <source>
        <dbReference type="ARBA" id="ARBA00022448"/>
    </source>
</evidence>
<evidence type="ECO:0000256" key="1">
    <source>
        <dbReference type="ARBA" id="ARBA00004141"/>
    </source>
</evidence>
<dbReference type="Pfam" id="PF03840">
    <property type="entry name" value="SecG"/>
    <property type="match status" value="1"/>
</dbReference>
<keyword evidence="8 9" id="KW-0472">Membrane</keyword>
<keyword evidence="3 9" id="KW-0813">Transport</keyword>
<evidence type="ECO:0000256" key="7">
    <source>
        <dbReference type="ARBA" id="ARBA00023010"/>
    </source>
</evidence>